<organism evidence="2 3">
    <name type="scientific">Abeliophyllum distichum</name>
    <dbReference type="NCBI Taxonomy" id="126358"/>
    <lineage>
        <taxon>Eukaryota</taxon>
        <taxon>Viridiplantae</taxon>
        <taxon>Streptophyta</taxon>
        <taxon>Embryophyta</taxon>
        <taxon>Tracheophyta</taxon>
        <taxon>Spermatophyta</taxon>
        <taxon>Magnoliopsida</taxon>
        <taxon>eudicotyledons</taxon>
        <taxon>Gunneridae</taxon>
        <taxon>Pentapetalae</taxon>
        <taxon>asterids</taxon>
        <taxon>lamiids</taxon>
        <taxon>Lamiales</taxon>
        <taxon>Oleaceae</taxon>
        <taxon>Forsythieae</taxon>
        <taxon>Abeliophyllum</taxon>
    </lineage>
</organism>
<keyword evidence="1" id="KW-0175">Coiled coil</keyword>
<keyword evidence="3" id="KW-1185">Reference proteome</keyword>
<dbReference type="Proteomes" id="UP001604336">
    <property type="component" value="Unassembled WGS sequence"/>
</dbReference>
<accession>A0ABD1RUK3</accession>
<proteinExistence type="predicted"/>
<gene>
    <name evidence="2" type="ORF">Adt_27736</name>
</gene>
<evidence type="ECO:0000256" key="1">
    <source>
        <dbReference type="SAM" id="Coils"/>
    </source>
</evidence>
<comment type="caution">
    <text evidence="2">The sequence shown here is derived from an EMBL/GenBank/DDBJ whole genome shotgun (WGS) entry which is preliminary data.</text>
</comment>
<evidence type="ECO:0000313" key="2">
    <source>
        <dbReference type="EMBL" id="KAL2492108.1"/>
    </source>
</evidence>
<reference evidence="3" key="1">
    <citation type="submission" date="2024-07" db="EMBL/GenBank/DDBJ databases">
        <title>Two chromosome-level genome assemblies of Korean endemic species Abeliophyllum distichum and Forsythia ovata (Oleaceae).</title>
        <authorList>
            <person name="Jang H."/>
        </authorList>
    </citation>
    <scope>NUCLEOTIDE SEQUENCE [LARGE SCALE GENOMIC DNA]</scope>
</reference>
<protein>
    <submittedName>
        <fullName evidence="2">Uncharacterized protein</fullName>
    </submittedName>
</protein>
<dbReference type="EMBL" id="JBFOLK010000008">
    <property type="protein sequence ID" value="KAL2492108.1"/>
    <property type="molecule type" value="Genomic_DNA"/>
</dbReference>
<dbReference type="AlphaFoldDB" id="A0ABD1RUK3"/>
<evidence type="ECO:0000313" key="3">
    <source>
        <dbReference type="Proteomes" id="UP001604336"/>
    </source>
</evidence>
<sequence>MNLIRGMVLSKEVDSTFEGFYGKLCKEETNSKKLSKDLKAMSLEKAQLESDKRFLQVRLNSMVSKENGLKAKYEIKLKAAKECLKQARDQKKAAEASQKHAEEA</sequence>
<feature type="coiled-coil region" evidence="1">
    <location>
        <begin position="31"/>
        <end position="104"/>
    </location>
</feature>
<name>A0ABD1RUK3_9LAMI</name>